<comment type="caution">
    <text evidence="2">The sequence shown here is derived from an EMBL/GenBank/DDBJ whole genome shotgun (WGS) entry which is preliminary data.</text>
</comment>
<evidence type="ECO:0000256" key="1">
    <source>
        <dbReference type="SAM" id="MobiDB-lite"/>
    </source>
</evidence>
<name>A0A3S5AU69_9PLAT</name>
<feature type="region of interest" description="Disordered" evidence="1">
    <location>
        <begin position="1"/>
        <end position="33"/>
    </location>
</feature>
<dbReference type="Proteomes" id="UP000784294">
    <property type="component" value="Unassembled WGS sequence"/>
</dbReference>
<evidence type="ECO:0000313" key="3">
    <source>
        <dbReference type="Proteomes" id="UP000784294"/>
    </source>
</evidence>
<keyword evidence="3" id="KW-1185">Reference proteome</keyword>
<dbReference type="EMBL" id="CAAALY010130455">
    <property type="protein sequence ID" value="VEL32113.1"/>
    <property type="molecule type" value="Genomic_DNA"/>
</dbReference>
<sequence length="141" mass="15480">MDHIPLTQPAPVTQTSDTLHELDTESPPSTTEADLRPLRVRGKMELLEKPAVLMNISATSDNGELTGDVYSMSLTAPESFSDGVWLIDRSEGQLPDNRGLSSQVAMQVAQQVGPLPIHTSLVCFAIFSQNYKIKIFVHGFR</sequence>
<protein>
    <submittedName>
        <fullName evidence="2">Uncharacterized protein</fullName>
    </submittedName>
</protein>
<dbReference type="AlphaFoldDB" id="A0A3S5AU69"/>
<reference evidence="2" key="1">
    <citation type="submission" date="2018-11" db="EMBL/GenBank/DDBJ databases">
        <authorList>
            <consortium name="Pathogen Informatics"/>
        </authorList>
    </citation>
    <scope>NUCLEOTIDE SEQUENCE</scope>
</reference>
<proteinExistence type="predicted"/>
<dbReference type="OrthoDB" id="6288769at2759"/>
<evidence type="ECO:0000313" key="2">
    <source>
        <dbReference type="EMBL" id="VEL32113.1"/>
    </source>
</evidence>
<gene>
    <name evidence="2" type="ORF">PXEA_LOCUS25553</name>
</gene>
<accession>A0A3S5AU69</accession>
<organism evidence="2 3">
    <name type="scientific">Protopolystoma xenopodis</name>
    <dbReference type="NCBI Taxonomy" id="117903"/>
    <lineage>
        <taxon>Eukaryota</taxon>
        <taxon>Metazoa</taxon>
        <taxon>Spiralia</taxon>
        <taxon>Lophotrochozoa</taxon>
        <taxon>Platyhelminthes</taxon>
        <taxon>Monogenea</taxon>
        <taxon>Polyopisthocotylea</taxon>
        <taxon>Polystomatidea</taxon>
        <taxon>Polystomatidae</taxon>
        <taxon>Protopolystoma</taxon>
    </lineage>
</organism>